<dbReference type="InterPro" id="IPR027413">
    <property type="entry name" value="GROEL-like_equatorial_sf"/>
</dbReference>
<keyword evidence="9" id="KW-0963">Cytoplasm</keyword>
<dbReference type="Pfam" id="PF00118">
    <property type="entry name" value="Cpn60_TCP1"/>
    <property type="match status" value="1"/>
</dbReference>
<dbReference type="HAMAP" id="MF_00600">
    <property type="entry name" value="CH60"/>
    <property type="match status" value="1"/>
</dbReference>
<evidence type="ECO:0000313" key="13">
    <source>
        <dbReference type="EMBL" id="KUL36575.1"/>
    </source>
</evidence>
<keyword evidence="5 9" id="KW-0067">ATP-binding</keyword>
<sequence>MAKILSFSDDARHLLEHGVNTLADTVKVTLGPRGRNVVLDKKFGAPTITNDGVTIAKEIELSDPYENLGAQLVKEVATKTNDVAGDGTTTATVLAQALVREGLRNVTAGANPIGLKRGMDKASEAVSKSLLAKAVEVADHKAIANVAAISAQDTTIGELIAEAMDRVGRDGVLTVEEGSALQTELEVTEGLQFDKGFISPNFVTDAESQEAVLEDAHILITTQKISSIEELLPLLEKVLQDSKPLLIVAEDVEGQALSTLVVNALRKTIKVAAVKAPGFGDRRKAILQDLAIATGGELIAPELGYKLDQVGVEQLGSARRIVVDKESTTIVDGGGNASDIADRVSQIRKEIEASDSDWDREKLSERLAKLSGGIAVIKVGAATEVEMKERKHRIEDAIAATKAAVEEGTVPGGGAALAQVAKELDGGLGLTGEEAIGVSIVRKALVEPLRWIAQNAGHDGYVVVNKVAELGWGHGLNAATDEYVDLAAAGIIDPVKVTRNAVANAVSIAGLLLTTESLVVEKPAEAAPASGGGHGHGHGHGHQHGPGF</sequence>
<comment type="similarity">
    <text evidence="3 9 10">Belongs to the chaperonin (HSP60) family.</text>
</comment>
<feature type="binding site" evidence="9">
    <location>
        <begin position="477"/>
        <end position="479"/>
    </location>
    <ligand>
        <name>ATP</name>
        <dbReference type="ChEBI" id="CHEBI:30616"/>
    </ligand>
</feature>
<evidence type="ECO:0000256" key="11">
    <source>
        <dbReference type="RuleBase" id="RU000419"/>
    </source>
</evidence>
<dbReference type="Gene3D" id="3.30.260.10">
    <property type="entry name" value="TCP-1-like chaperonin intermediate domain"/>
    <property type="match status" value="1"/>
</dbReference>
<comment type="subunit">
    <text evidence="9 11">Forms a cylinder of 14 subunits composed of two heptameric rings stacked back-to-back. Interacts with the co-chaperonin GroES.</text>
</comment>
<dbReference type="PRINTS" id="PR00298">
    <property type="entry name" value="CHAPERONIN60"/>
</dbReference>
<dbReference type="InterPro" id="IPR001844">
    <property type="entry name" value="Cpn60/GroEL"/>
</dbReference>
<dbReference type="EC" id="5.6.1.7" evidence="9"/>
<comment type="function">
    <text evidence="9 11">Together with its co-chaperonin GroES, plays an essential role in assisting protein folding. The GroEL-GroES system forms a nano-cage that allows encapsulation of the non-native substrate proteins and provides a physical environment optimized to promote and accelerate protein folding.</text>
</comment>
<dbReference type="EMBL" id="LLZH01000085">
    <property type="protein sequence ID" value="KUL36575.1"/>
    <property type="molecule type" value="Genomic_DNA"/>
</dbReference>
<evidence type="ECO:0000256" key="4">
    <source>
        <dbReference type="ARBA" id="ARBA00022741"/>
    </source>
</evidence>
<dbReference type="GO" id="GO:0051082">
    <property type="term" value="F:unfolded protein binding"/>
    <property type="evidence" value="ECO:0007669"/>
    <property type="project" value="UniProtKB-UniRule"/>
</dbReference>
<dbReference type="NCBIfam" id="NF009488">
    <property type="entry name" value="PRK12850.1"/>
    <property type="match status" value="1"/>
</dbReference>
<protein>
    <recommendedName>
        <fullName evidence="9">Chaperonin GroEL</fullName>
        <ecNumber evidence="9">5.6.1.7</ecNumber>
    </recommendedName>
    <alternativeName>
        <fullName evidence="9">60 kDa chaperonin</fullName>
    </alternativeName>
    <alternativeName>
        <fullName evidence="9">Chaperonin-60</fullName>
        <shortName evidence="9">Cpn60</shortName>
    </alternativeName>
</protein>
<feature type="binding site" evidence="9">
    <location>
        <position position="493"/>
    </location>
    <ligand>
        <name>ATP</name>
        <dbReference type="ChEBI" id="CHEBI:30616"/>
    </ligand>
</feature>
<dbReference type="Gene3D" id="3.50.7.10">
    <property type="entry name" value="GroEL"/>
    <property type="match status" value="1"/>
</dbReference>
<evidence type="ECO:0000256" key="5">
    <source>
        <dbReference type="ARBA" id="ARBA00022840"/>
    </source>
</evidence>
<dbReference type="RefSeq" id="WP_067688490.1">
    <property type="nucleotide sequence ID" value="NZ_LLZH01000085.1"/>
</dbReference>
<feature type="region of interest" description="Disordered" evidence="12">
    <location>
        <begin position="526"/>
        <end position="548"/>
    </location>
</feature>
<evidence type="ECO:0000256" key="7">
    <source>
        <dbReference type="ARBA" id="ARBA00023235"/>
    </source>
</evidence>
<feature type="binding site" evidence="9">
    <location>
        <begin position="29"/>
        <end position="32"/>
    </location>
    <ligand>
        <name>ATP</name>
        <dbReference type="ChEBI" id="CHEBI:30616"/>
    </ligand>
</feature>
<proteinExistence type="inferred from homology"/>
<feature type="compositionally biased region" description="Basic residues" evidence="12">
    <location>
        <begin position="535"/>
        <end position="548"/>
    </location>
</feature>
<dbReference type="FunFam" id="3.50.7.10:FF:000001">
    <property type="entry name" value="60 kDa chaperonin"/>
    <property type="match status" value="1"/>
</dbReference>
<dbReference type="NCBIfam" id="NF000592">
    <property type="entry name" value="PRK00013.1"/>
    <property type="match status" value="1"/>
</dbReference>
<keyword evidence="7 9" id="KW-0413">Isomerase</keyword>
<dbReference type="SUPFAM" id="SSF54849">
    <property type="entry name" value="GroEL-intermediate domain like"/>
    <property type="match status" value="1"/>
</dbReference>
<evidence type="ECO:0000256" key="1">
    <source>
        <dbReference type="ARBA" id="ARBA00004191"/>
    </source>
</evidence>
<dbReference type="GO" id="GO:0140662">
    <property type="term" value="F:ATP-dependent protein folding chaperone"/>
    <property type="evidence" value="ECO:0007669"/>
    <property type="project" value="InterPro"/>
</dbReference>
<dbReference type="GO" id="GO:0016853">
    <property type="term" value="F:isomerase activity"/>
    <property type="evidence" value="ECO:0007669"/>
    <property type="project" value="UniProtKB-KW"/>
</dbReference>
<dbReference type="NCBIfam" id="NF009487">
    <property type="entry name" value="PRK12849.1"/>
    <property type="match status" value="1"/>
</dbReference>
<name>A0A0X3UVM5_9ACTN</name>
<dbReference type="InterPro" id="IPR002423">
    <property type="entry name" value="Cpn60/GroEL/TCP-1"/>
</dbReference>
<dbReference type="SUPFAM" id="SSF52029">
    <property type="entry name" value="GroEL apical domain-like"/>
    <property type="match status" value="1"/>
</dbReference>
<comment type="caution">
    <text evidence="13">The sequence shown here is derived from an EMBL/GenBank/DDBJ whole genome shotgun (WGS) entry which is preliminary data.</text>
</comment>
<dbReference type="AlphaFoldDB" id="A0A0X3UVM5"/>
<dbReference type="GO" id="GO:0005524">
    <property type="term" value="F:ATP binding"/>
    <property type="evidence" value="ECO:0007669"/>
    <property type="project" value="UniProtKB-UniRule"/>
</dbReference>
<dbReference type="GO" id="GO:0042603">
    <property type="term" value="C:capsule"/>
    <property type="evidence" value="ECO:0007669"/>
    <property type="project" value="UniProtKB-SubCell"/>
</dbReference>
<dbReference type="GO" id="GO:0009986">
    <property type="term" value="C:cell surface"/>
    <property type="evidence" value="ECO:0007669"/>
    <property type="project" value="UniProtKB-SubCell"/>
</dbReference>
<keyword evidence="14" id="KW-1185">Reference proteome</keyword>
<keyword evidence="6 9" id="KW-0143">Chaperone</keyword>
<dbReference type="InterPro" id="IPR027410">
    <property type="entry name" value="TCP-1-like_intermed_sf"/>
</dbReference>
<evidence type="ECO:0000256" key="2">
    <source>
        <dbReference type="ARBA" id="ARBA00004241"/>
    </source>
</evidence>
<dbReference type="GO" id="GO:0009408">
    <property type="term" value="P:response to heat"/>
    <property type="evidence" value="ECO:0007669"/>
    <property type="project" value="UniProtKB-ARBA"/>
</dbReference>
<dbReference type="GO" id="GO:0005737">
    <property type="term" value="C:cytoplasm"/>
    <property type="evidence" value="ECO:0007669"/>
    <property type="project" value="UniProtKB-SubCell"/>
</dbReference>
<dbReference type="OrthoDB" id="9766614at2"/>
<keyword evidence="4 9" id="KW-0547">Nucleotide-binding</keyword>
<gene>
    <name evidence="9 13" type="primary">groEL</name>
    <name evidence="9" type="synonym">groL</name>
    <name evidence="13" type="ORF">ADL15_12035</name>
</gene>
<dbReference type="InterPro" id="IPR018370">
    <property type="entry name" value="Chaperonin_Cpn60_CS"/>
</dbReference>
<dbReference type="Proteomes" id="UP000053244">
    <property type="component" value="Unassembled WGS sequence"/>
</dbReference>
<dbReference type="PANTHER" id="PTHR45633">
    <property type="entry name" value="60 KDA HEAT SHOCK PROTEIN, MITOCHONDRIAL"/>
    <property type="match status" value="1"/>
</dbReference>
<organism evidence="13 14">
    <name type="scientific">Actinoplanes awajinensis subsp. mycoplanecinus</name>
    <dbReference type="NCBI Taxonomy" id="135947"/>
    <lineage>
        <taxon>Bacteria</taxon>
        <taxon>Bacillati</taxon>
        <taxon>Actinomycetota</taxon>
        <taxon>Actinomycetes</taxon>
        <taxon>Micromonosporales</taxon>
        <taxon>Micromonosporaceae</taxon>
        <taxon>Actinoplanes</taxon>
    </lineage>
</organism>
<comment type="subcellular location">
    <subcellularLocation>
        <location evidence="2">Cell surface</location>
    </subcellularLocation>
    <subcellularLocation>
        <location evidence="9">Cytoplasm</location>
    </subcellularLocation>
    <subcellularLocation>
        <location evidence="8">Secreted</location>
        <location evidence="8">Capsule</location>
    </subcellularLocation>
    <subcellularLocation>
        <location evidence="1">Secreted</location>
        <location evidence="1">Cell wall</location>
    </subcellularLocation>
</comment>
<dbReference type="SUPFAM" id="SSF48592">
    <property type="entry name" value="GroEL equatorial domain-like"/>
    <property type="match status" value="1"/>
</dbReference>
<evidence type="ECO:0000256" key="10">
    <source>
        <dbReference type="RuleBase" id="RU000418"/>
    </source>
</evidence>
<dbReference type="GO" id="GO:0042026">
    <property type="term" value="P:protein refolding"/>
    <property type="evidence" value="ECO:0007669"/>
    <property type="project" value="UniProtKB-UniRule"/>
</dbReference>
<reference evidence="13 14" key="1">
    <citation type="submission" date="2015-10" db="EMBL/GenBank/DDBJ databases">
        <authorList>
            <person name="Gilbert D.G."/>
        </authorList>
    </citation>
    <scope>NUCLEOTIDE SEQUENCE [LARGE SCALE GENOMIC DNA]</scope>
    <source>
        <strain evidence="13 14">NRRL B-16712</strain>
    </source>
</reference>
<dbReference type="NCBIfam" id="NF009489">
    <property type="entry name" value="PRK12851.1"/>
    <property type="match status" value="1"/>
</dbReference>
<evidence type="ECO:0000256" key="6">
    <source>
        <dbReference type="ARBA" id="ARBA00023186"/>
    </source>
</evidence>
<dbReference type="Gene3D" id="1.10.560.10">
    <property type="entry name" value="GroEL-like equatorial domain"/>
    <property type="match status" value="1"/>
</dbReference>
<evidence type="ECO:0000256" key="9">
    <source>
        <dbReference type="HAMAP-Rule" id="MF_00600"/>
    </source>
</evidence>
<evidence type="ECO:0000313" key="14">
    <source>
        <dbReference type="Proteomes" id="UP000053244"/>
    </source>
</evidence>
<evidence type="ECO:0000256" key="3">
    <source>
        <dbReference type="ARBA" id="ARBA00006607"/>
    </source>
</evidence>
<evidence type="ECO:0000256" key="8">
    <source>
        <dbReference type="ARBA" id="ARBA00025702"/>
    </source>
</evidence>
<feature type="binding site" evidence="9">
    <location>
        <begin position="86"/>
        <end position="90"/>
    </location>
    <ligand>
        <name>ATP</name>
        <dbReference type="ChEBI" id="CHEBI:30616"/>
    </ligand>
</feature>
<feature type="binding site" evidence="9">
    <location>
        <position position="413"/>
    </location>
    <ligand>
        <name>ATP</name>
        <dbReference type="ChEBI" id="CHEBI:30616"/>
    </ligand>
</feature>
<dbReference type="InterPro" id="IPR027409">
    <property type="entry name" value="GroEL-like_apical_dom_sf"/>
</dbReference>
<comment type="caution">
    <text evidence="9">Lacks conserved residue(s) required for the propagation of feature annotation.</text>
</comment>
<dbReference type="PROSITE" id="PS00296">
    <property type="entry name" value="CHAPERONINS_CPN60"/>
    <property type="match status" value="1"/>
</dbReference>
<dbReference type="CDD" id="cd03344">
    <property type="entry name" value="GroEL"/>
    <property type="match status" value="1"/>
</dbReference>
<dbReference type="NCBIfam" id="TIGR02348">
    <property type="entry name" value="GroEL"/>
    <property type="match status" value="1"/>
</dbReference>
<evidence type="ECO:0000256" key="12">
    <source>
        <dbReference type="SAM" id="MobiDB-lite"/>
    </source>
</evidence>
<accession>A0A0X3UVM5</accession>